<evidence type="ECO:0000313" key="2">
    <source>
        <dbReference type="EMBL" id="MTD16074.1"/>
    </source>
</evidence>
<feature type="domain" description="Metallo-beta-lactamase" evidence="1">
    <location>
        <begin position="7"/>
        <end position="169"/>
    </location>
</feature>
<comment type="caution">
    <text evidence="2">The sequence shown here is derived from an EMBL/GenBank/DDBJ whole genome shotgun (WGS) entry which is preliminary data.</text>
</comment>
<keyword evidence="2" id="KW-0378">Hydrolase</keyword>
<dbReference type="AlphaFoldDB" id="A0A7K1FTE8"/>
<name>A0A7K1FTE8_9ACTN</name>
<organism evidence="2 3">
    <name type="scientific">Nakamurella alba</name>
    <dbReference type="NCBI Taxonomy" id="2665158"/>
    <lineage>
        <taxon>Bacteria</taxon>
        <taxon>Bacillati</taxon>
        <taxon>Actinomycetota</taxon>
        <taxon>Actinomycetes</taxon>
        <taxon>Nakamurellales</taxon>
        <taxon>Nakamurellaceae</taxon>
        <taxon>Nakamurella</taxon>
    </lineage>
</organism>
<dbReference type="InterPro" id="IPR036866">
    <property type="entry name" value="RibonucZ/Hydroxyglut_hydro"/>
</dbReference>
<dbReference type="InterPro" id="IPR050114">
    <property type="entry name" value="UPF0173_UPF0282_UlaG_hydrolase"/>
</dbReference>
<dbReference type="GO" id="GO:0016787">
    <property type="term" value="F:hydrolase activity"/>
    <property type="evidence" value="ECO:0007669"/>
    <property type="project" value="UniProtKB-KW"/>
</dbReference>
<evidence type="ECO:0000259" key="1">
    <source>
        <dbReference type="SMART" id="SM00849"/>
    </source>
</evidence>
<sequence length="211" mass="21943">MQITKFGHSCLLVEDADARILIDPGNFSDGFQGVTGLTAVLVTHQHPDHLDMAALPALLAANPDARLITDPETAGKLVAGGVEAVAASAGDAFDVGTPVTVHGRDHAVIHRELPVIPNASFLIGGRLYHPGDALHVPDVPVEVLALPAAAPWMAVKEAIDFHRAVGAAHAFPIHDAVIAPVAVGAYFGRFETMGPSGATWQVPVSGTPFEL</sequence>
<proteinExistence type="predicted"/>
<dbReference type="PANTHER" id="PTHR43546">
    <property type="entry name" value="UPF0173 METAL-DEPENDENT HYDROLASE MJ1163-RELATED"/>
    <property type="match status" value="1"/>
</dbReference>
<accession>A0A7K1FTE8</accession>
<dbReference type="InterPro" id="IPR001279">
    <property type="entry name" value="Metallo-B-lactamas"/>
</dbReference>
<dbReference type="Pfam" id="PF13483">
    <property type="entry name" value="Lactamase_B_3"/>
    <property type="match status" value="1"/>
</dbReference>
<dbReference type="Gene3D" id="3.60.15.10">
    <property type="entry name" value="Ribonuclease Z/Hydroxyacylglutathione hydrolase-like"/>
    <property type="match status" value="1"/>
</dbReference>
<gene>
    <name evidence="2" type="ORF">GIS00_19230</name>
</gene>
<dbReference type="RefSeq" id="WP_154770049.1">
    <property type="nucleotide sequence ID" value="NZ_WLYK01000008.1"/>
</dbReference>
<evidence type="ECO:0000313" key="3">
    <source>
        <dbReference type="Proteomes" id="UP000460221"/>
    </source>
</evidence>
<dbReference type="SMART" id="SM00849">
    <property type="entry name" value="Lactamase_B"/>
    <property type="match status" value="1"/>
</dbReference>
<keyword evidence="3" id="KW-1185">Reference proteome</keyword>
<dbReference type="EMBL" id="WLYK01000008">
    <property type="protein sequence ID" value="MTD16074.1"/>
    <property type="molecule type" value="Genomic_DNA"/>
</dbReference>
<reference evidence="2 3" key="1">
    <citation type="submission" date="2019-11" db="EMBL/GenBank/DDBJ databases">
        <authorList>
            <person name="Jiang L.-Q."/>
        </authorList>
    </citation>
    <scope>NUCLEOTIDE SEQUENCE [LARGE SCALE GENOMIC DNA]</scope>
    <source>
        <strain evidence="2 3">YIM 132087</strain>
    </source>
</reference>
<dbReference type="SUPFAM" id="SSF56281">
    <property type="entry name" value="Metallo-hydrolase/oxidoreductase"/>
    <property type="match status" value="1"/>
</dbReference>
<dbReference type="Proteomes" id="UP000460221">
    <property type="component" value="Unassembled WGS sequence"/>
</dbReference>
<protein>
    <submittedName>
        <fullName evidence="2">MBL fold metallo-hydrolase</fullName>
    </submittedName>
</protein>
<dbReference type="PANTHER" id="PTHR43546:SF3">
    <property type="entry name" value="UPF0173 METAL-DEPENDENT HYDROLASE MJ1163"/>
    <property type="match status" value="1"/>
</dbReference>